<dbReference type="Pfam" id="PF00392">
    <property type="entry name" value="GntR"/>
    <property type="match status" value="1"/>
</dbReference>
<name>A0A7Z7D2A5_9MICO</name>
<dbReference type="InterPro" id="IPR036388">
    <property type="entry name" value="WH-like_DNA-bd_sf"/>
</dbReference>
<dbReference type="Gene3D" id="1.20.120.530">
    <property type="entry name" value="GntR ligand-binding domain-like"/>
    <property type="match status" value="1"/>
</dbReference>
<dbReference type="InterPro" id="IPR011711">
    <property type="entry name" value="GntR_C"/>
</dbReference>
<dbReference type="PANTHER" id="PTHR43537">
    <property type="entry name" value="TRANSCRIPTIONAL REGULATOR, GNTR FAMILY"/>
    <property type="match status" value="1"/>
</dbReference>
<dbReference type="Proteomes" id="UP000198702">
    <property type="component" value="Unassembled WGS sequence"/>
</dbReference>
<dbReference type="InterPro" id="IPR008920">
    <property type="entry name" value="TF_FadR/GntR_C"/>
</dbReference>
<dbReference type="SUPFAM" id="SSF46785">
    <property type="entry name" value="Winged helix' DNA-binding domain"/>
    <property type="match status" value="1"/>
</dbReference>
<dbReference type="GO" id="GO:0003700">
    <property type="term" value="F:DNA-binding transcription factor activity"/>
    <property type="evidence" value="ECO:0007669"/>
    <property type="project" value="InterPro"/>
</dbReference>
<dbReference type="Gene3D" id="1.10.10.10">
    <property type="entry name" value="Winged helix-like DNA-binding domain superfamily/Winged helix DNA-binding domain"/>
    <property type="match status" value="1"/>
</dbReference>
<keyword evidence="3" id="KW-0804">Transcription</keyword>
<organism evidence="5 6">
    <name type="scientific">Microbacterium saccharophilum</name>
    <dbReference type="NCBI Taxonomy" id="1213358"/>
    <lineage>
        <taxon>Bacteria</taxon>
        <taxon>Bacillati</taxon>
        <taxon>Actinomycetota</taxon>
        <taxon>Actinomycetes</taxon>
        <taxon>Micrococcales</taxon>
        <taxon>Microbacteriaceae</taxon>
        <taxon>Microbacterium</taxon>
    </lineage>
</organism>
<dbReference type="RefSeq" id="WP_028496733.1">
    <property type="nucleotide sequence ID" value="NZ_FOQZ01000003.1"/>
</dbReference>
<evidence type="ECO:0000313" key="5">
    <source>
        <dbReference type="EMBL" id="SFI61529.1"/>
    </source>
</evidence>
<dbReference type="PROSITE" id="PS50949">
    <property type="entry name" value="HTH_GNTR"/>
    <property type="match status" value="1"/>
</dbReference>
<dbReference type="InterPro" id="IPR000524">
    <property type="entry name" value="Tscrpt_reg_HTH_GntR"/>
</dbReference>
<proteinExistence type="predicted"/>
<gene>
    <name evidence="5" type="ORF">SAMN04487751_2400</name>
</gene>
<dbReference type="Pfam" id="PF07729">
    <property type="entry name" value="FCD"/>
    <property type="match status" value="1"/>
</dbReference>
<keyword evidence="1" id="KW-0805">Transcription regulation</keyword>
<evidence type="ECO:0000259" key="4">
    <source>
        <dbReference type="PROSITE" id="PS50949"/>
    </source>
</evidence>
<evidence type="ECO:0000256" key="2">
    <source>
        <dbReference type="ARBA" id="ARBA00023125"/>
    </source>
</evidence>
<evidence type="ECO:0000256" key="3">
    <source>
        <dbReference type="ARBA" id="ARBA00023163"/>
    </source>
</evidence>
<dbReference type="SUPFAM" id="SSF48008">
    <property type="entry name" value="GntR ligand-binding domain-like"/>
    <property type="match status" value="1"/>
</dbReference>
<protein>
    <submittedName>
        <fullName evidence="5">DNA-binding transcriptional regulator, GntR family</fullName>
    </submittedName>
</protein>
<dbReference type="GO" id="GO:0003677">
    <property type="term" value="F:DNA binding"/>
    <property type="evidence" value="ECO:0007669"/>
    <property type="project" value="UniProtKB-KW"/>
</dbReference>
<reference evidence="5 6" key="1">
    <citation type="submission" date="2016-10" db="EMBL/GenBank/DDBJ databases">
        <authorList>
            <person name="Varghese N."/>
            <person name="Submissions S."/>
        </authorList>
    </citation>
    <scope>NUCLEOTIDE SEQUENCE [LARGE SCALE GENOMIC DNA]</scope>
    <source>
        <strain evidence="5 6">UNC380MFSha3.1</strain>
    </source>
</reference>
<dbReference type="SMART" id="SM00345">
    <property type="entry name" value="HTH_GNTR"/>
    <property type="match status" value="1"/>
</dbReference>
<dbReference type="SMART" id="SM00895">
    <property type="entry name" value="FCD"/>
    <property type="match status" value="1"/>
</dbReference>
<keyword evidence="2 5" id="KW-0238">DNA-binding</keyword>
<dbReference type="EMBL" id="FOQZ01000003">
    <property type="protein sequence ID" value="SFI61529.1"/>
    <property type="molecule type" value="Genomic_DNA"/>
</dbReference>
<sequence length="228" mass="25177">MPTKQAHTAAGTSVHDAIRADILRGVHAPGAPLRLAALARQFDVSMWVIREALVRLSEQHLAVRSTNQGFRVVSISKEDLLDLTEVRVMIEGRALVDSIQRGNIDWEASVVSAHHVLEHAEETREGQPGSTVEWSLAHERFHDTLIAACGSPRLATIARNLRASAEVYLQLSADATSTTHERDPRSEHHQLMELAITRRSDDARSAIENHIRLTTELVLRAPIPAAGR</sequence>
<evidence type="ECO:0000256" key="1">
    <source>
        <dbReference type="ARBA" id="ARBA00023015"/>
    </source>
</evidence>
<evidence type="ECO:0000313" key="6">
    <source>
        <dbReference type="Proteomes" id="UP000198702"/>
    </source>
</evidence>
<dbReference type="AlphaFoldDB" id="A0A7Z7D2A5"/>
<feature type="domain" description="HTH gntR-type" evidence="4">
    <location>
        <begin position="8"/>
        <end position="75"/>
    </location>
</feature>
<dbReference type="InterPro" id="IPR036390">
    <property type="entry name" value="WH_DNA-bd_sf"/>
</dbReference>
<dbReference type="PANTHER" id="PTHR43537:SF20">
    <property type="entry name" value="HTH-TYPE TRANSCRIPTIONAL REPRESSOR GLAR"/>
    <property type="match status" value="1"/>
</dbReference>
<accession>A0A7Z7D2A5</accession>
<comment type="caution">
    <text evidence="5">The sequence shown here is derived from an EMBL/GenBank/DDBJ whole genome shotgun (WGS) entry which is preliminary data.</text>
</comment>